<keyword evidence="2" id="KW-1185">Reference proteome</keyword>
<proteinExistence type="predicted"/>
<protein>
    <submittedName>
        <fullName evidence="1">Uncharacterized protein</fullName>
    </submittedName>
</protein>
<accession>A0A154PIL8</accession>
<evidence type="ECO:0000313" key="2">
    <source>
        <dbReference type="Proteomes" id="UP000076502"/>
    </source>
</evidence>
<organism evidence="1 2">
    <name type="scientific">Dufourea novaeangliae</name>
    <name type="common">Sweat bee</name>
    <dbReference type="NCBI Taxonomy" id="178035"/>
    <lineage>
        <taxon>Eukaryota</taxon>
        <taxon>Metazoa</taxon>
        <taxon>Ecdysozoa</taxon>
        <taxon>Arthropoda</taxon>
        <taxon>Hexapoda</taxon>
        <taxon>Insecta</taxon>
        <taxon>Pterygota</taxon>
        <taxon>Neoptera</taxon>
        <taxon>Endopterygota</taxon>
        <taxon>Hymenoptera</taxon>
        <taxon>Apocrita</taxon>
        <taxon>Aculeata</taxon>
        <taxon>Apoidea</taxon>
        <taxon>Anthophila</taxon>
        <taxon>Halictidae</taxon>
        <taxon>Rophitinae</taxon>
        <taxon>Dufourea</taxon>
    </lineage>
</organism>
<dbReference type="AlphaFoldDB" id="A0A154PIL8"/>
<dbReference type="Proteomes" id="UP000076502">
    <property type="component" value="Unassembled WGS sequence"/>
</dbReference>
<gene>
    <name evidence="1" type="ORF">WN55_02395</name>
</gene>
<reference evidence="1 2" key="1">
    <citation type="submission" date="2015-07" db="EMBL/GenBank/DDBJ databases">
        <title>The genome of Dufourea novaeangliae.</title>
        <authorList>
            <person name="Pan H."/>
            <person name="Kapheim K."/>
        </authorList>
    </citation>
    <scope>NUCLEOTIDE SEQUENCE [LARGE SCALE GENOMIC DNA]</scope>
    <source>
        <strain evidence="1">0120121106</strain>
        <tissue evidence="1">Whole body</tissue>
    </source>
</reference>
<evidence type="ECO:0000313" key="1">
    <source>
        <dbReference type="EMBL" id="KZC11040.1"/>
    </source>
</evidence>
<name>A0A154PIL8_DUFNO</name>
<sequence>MFVCSRTDMHQRIFNVCAKITPIMLKKIEKELELRLQKIILNNGGHIEG</sequence>
<dbReference type="EMBL" id="KQ434900">
    <property type="protein sequence ID" value="KZC11040.1"/>
    <property type="molecule type" value="Genomic_DNA"/>
</dbReference>